<dbReference type="InterPro" id="IPR036400">
    <property type="entry name" value="Cyt_B5-like_heme/steroid_sf"/>
</dbReference>
<keyword evidence="4" id="KW-0349">Heme</keyword>
<dbReference type="Proteomes" id="UP000664991">
    <property type="component" value="Chromosome 15"/>
</dbReference>
<dbReference type="Pfam" id="PF00173">
    <property type="entry name" value="Cyt-b5"/>
    <property type="match status" value="1"/>
</dbReference>
<evidence type="ECO:0000256" key="5">
    <source>
        <dbReference type="ARBA" id="ARBA00022723"/>
    </source>
</evidence>
<dbReference type="InterPro" id="IPR001199">
    <property type="entry name" value="Cyt_B5-like_heme/steroid-bd"/>
</dbReference>
<sequence>MTFEEKPEGNGSLVDESQLDLDAKHQANGKPGASGKAKLSARQEAYAKCNLPRKSLNTYTWQEIQRHNQKTDQWLVINRKVYDVTGWADRHPGGRQVLKHYAGEDATDVFRAMHLDPDIVRLYLKPLLIGELAPEEPNQERNKNARLVEDFQELRRTLETLNMFNANLGFFFLHLTQILILEALAWVIVWHFGSGWLITIFISFLLTVSQAQGSFLQHDMGHLSIFKKSKWNRLMHKFVMGHLKGLSAKWWNYRHFQHHVKTNIYPKDPDIDAGPLFVLGDLQPVEYGKKKIKFFDYEKQHLIFCLVSPFLIPVYFYPESILHMCHRRHWEDIAWAISFYIRYFITFSPFYGIFGTMVLIYLVKILESPWIVYITQMSHIPMKVSKEENRDWFSAQVLATCNVEHSFFNDWFTGHLNFQIEHHLFPTMPRHNCHKVAPLVKSLCAKYGLPYVNKPMLKAFGDILSQGQTLDSAGEEKRNLNLNFSLPRLSLLRPSSTIRQRQGSCHRGHESNIKFAFDLLHLCSPELATNQAVDKWVQHGDQGCVEHKNHFITIQGETGAWTYIDEEEYPIKVGDSSQV</sequence>
<keyword evidence="5" id="KW-0479">Metal-binding</keyword>
<dbReference type="GO" id="GO:0046872">
    <property type="term" value="F:metal ion binding"/>
    <property type="evidence" value="ECO:0007669"/>
    <property type="project" value="UniProtKB-KW"/>
</dbReference>
<comment type="subcellular location">
    <subcellularLocation>
        <location evidence="1">Endoplasmic reticulum membrane</location>
        <topology evidence="1">Multi-pass membrane protein</topology>
    </subcellularLocation>
</comment>
<comment type="caution">
    <text evidence="13">The sequence shown here is derived from an EMBL/GenBank/DDBJ whole genome shotgun (WGS) entry which is preliminary data.</text>
</comment>
<evidence type="ECO:0000256" key="10">
    <source>
        <dbReference type="SAM" id="MobiDB-lite"/>
    </source>
</evidence>
<dbReference type="FunFam" id="3.10.120.10:FF:000007">
    <property type="entry name" value="Sulfite oxidase, mitochondrial"/>
    <property type="match status" value="1"/>
</dbReference>
<dbReference type="SUPFAM" id="SSF55856">
    <property type="entry name" value="Cytochrome b5-like heme/steroid binding domain"/>
    <property type="match status" value="1"/>
</dbReference>
<dbReference type="InterPro" id="IPR005804">
    <property type="entry name" value="FA_desaturase_dom"/>
</dbReference>
<keyword evidence="11" id="KW-0812">Transmembrane</keyword>
<dbReference type="InterPro" id="IPR012171">
    <property type="entry name" value="Fatty_acid_desaturase"/>
</dbReference>
<dbReference type="GO" id="GO:0005789">
    <property type="term" value="C:endoplasmic reticulum membrane"/>
    <property type="evidence" value="ECO:0007669"/>
    <property type="project" value="UniProtKB-SubCell"/>
</dbReference>
<evidence type="ECO:0000313" key="14">
    <source>
        <dbReference type="Proteomes" id="UP000664991"/>
    </source>
</evidence>
<name>A0A836A0R2_SHEEP</name>
<evidence type="ECO:0000256" key="11">
    <source>
        <dbReference type="SAM" id="Phobius"/>
    </source>
</evidence>
<feature type="transmembrane region" description="Helical" evidence="11">
    <location>
        <begin position="337"/>
        <end position="363"/>
    </location>
</feature>
<keyword evidence="8" id="KW-0443">Lipid metabolism</keyword>
<protein>
    <recommendedName>
        <fullName evidence="12">Cytochrome b5 heme-binding domain-containing protein</fullName>
    </recommendedName>
</protein>
<dbReference type="AlphaFoldDB" id="A0A836A0R2"/>
<feature type="region of interest" description="Disordered" evidence="10">
    <location>
        <begin position="1"/>
        <end position="38"/>
    </location>
</feature>
<reference evidence="13 14" key="1">
    <citation type="submission" date="2020-12" db="EMBL/GenBank/DDBJ databases">
        <title>De novo assembly of Tibetan sheep genome.</title>
        <authorList>
            <person name="Li X."/>
        </authorList>
    </citation>
    <scope>NUCLEOTIDE SEQUENCE [LARGE SCALE GENOMIC DNA]</scope>
    <source>
        <tissue evidence="13">Heart</tissue>
    </source>
</reference>
<evidence type="ECO:0000256" key="9">
    <source>
        <dbReference type="ARBA" id="ARBA00023160"/>
    </source>
</evidence>
<evidence type="ECO:0000256" key="7">
    <source>
        <dbReference type="ARBA" id="ARBA00023004"/>
    </source>
</evidence>
<feature type="transmembrane region" description="Helical" evidence="11">
    <location>
        <begin position="195"/>
        <end position="216"/>
    </location>
</feature>
<gene>
    <name evidence="13" type="ORF">JEQ12_006625</name>
</gene>
<dbReference type="PANTHER" id="PTHR19353:SF22">
    <property type="entry name" value="FATTY ACID DESATURASE 2-LIKE PROTEIN FADS2B-RELATED"/>
    <property type="match status" value="1"/>
</dbReference>
<dbReference type="SMART" id="SM01117">
    <property type="entry name" value="Cyt-b5"/>
    <property type="match status" value="1"/>
</dbReference>
<keyword evidence="3" id="KW-0444">Lipid biosynthesis</keyword>
<dbReference type="Pfam" id="PF00487">
    <property type="entry name" value="FA_desaturase"/>
    <property type="match status" value="1"/>
</dbReference>
<evidence type="ECO:0000256" key="3">
    <source>
        <dbReference type="ARBA" id="ARBA00022516"/>
    </source>
</evidence>
<feature type="transmembrane region" description="Helical" evidence="11">
    <location>
        <begin position="300"/>
        <end position="317"/>
    </location>
</feature>
<dbReference type="GO" id="GO:0006636">
    <property type="term" value="P:unsaturated fatty acid biosynthetic process"/>
    <property type="evidence" value="ECO:0007669"/>
    <property type="project" value="UniProtKB-UniPathway"/>
</dbReference>
<evidence type="ECO:0000256" key="4">
    <source>
        <dbReference type="ARBA" id="ARBA00022617"/>
    </source>
</evidence>
<dbReference type="Gene3D" id="3.10.120.10">
    <property type="entry name" value="Cytochrome b5-like heme/steroid binding domain"/>
    <property type="match status" value="1"/>
</dbReference>
<evidence type="ECO:0000256" key="8">
    <source>
        <dbReference type="ARBA" id="ARBA00023098"/>
    </source>
</evidence>
<dbReference type="CDD" id="cd03506">
    <property type="entry name" value="Delta6-FADS-like"/>
    <property type="match status" value="1"/>
</dbReference>
<evidence type="ECO:0000256" key="6">
    <source>
        <dbReference type="ARBA" id="ARBA00022832"/>
    </source>
</evidence>
<dbReference type="UniPathway" id="UPA00658"/>
<keyword evidence="7" id="KW-0408">Iron</keyword>
<dbReference type="EMBL" id="JAEMGP010000015">
    <property type="protein sequence ID" value="KAG5200146.1"/>
    <property type="molecule type" value="Genomic_DNA"/>
</dbReference>
<evidence type="ECO:0000313" key="13">
    <source>
        <dbReference type="EMBL" id="KAG5200146.1"/>
    </source>
</evidence>
<evidence type="ECO:0000256" key="1">
    <source>
        <dbReference type="ARBA" id="ARBA00004477"/>
    </source>
</evidence>
<dbReference type="GO" id="GO:0016717">
    <property type="term" value="F:oxidoreductase activity, acting on paired donors, with oxidation of a pair of donors resulting in the reduction of molecular oxygen to two molecules of water"/>
    <property type="evidence" value="ECO:0007669"/>
    <property type="project" value="TreeGrafter"/>
</dbReference>
<evidence type="ECO:0000256" key="2">
    <source>
        <dbReference type="ARBA" id="ARBA00005105"/>
    </source>
</evidence>
<accession>A0A836A0R2</accession>
<feature type="domain" description="Cytochrome b5 heme-binding" evidence="12">
    <location>
        <begin position="56"/>
        <end position="133"/>
    </location>
</feature>
<keyword evidence="11" id="KW-0472">Membrane</keyword>
<feature type="transmembrane region" description="Helical" evidence="11">
    <location>
        <begin position="164"/>
        <end position="189"/>
    </location>
</feature>
<keyword evidence="11" id="KW-1133">Transmembrane helix</keyword>
<dbReference type="PANTHER" id="PTHR19353">
    <property type="entry name" value="FATTY ACID DESATURASE 2"/>
    <property type="match status" value="1"/>
</dbReference>
<evidence type="ECO:0000259" key="12">
    <source>
        <dbReference type="PROSITE" id="PS50255"/>
    </source>
</evidence>
<organism evidence="13 14">
    <name type="scientific">Ovis aries</name>
    <name type="common">Sheep</name>
    <dbReference type="NCBI Taxonomy" id="9940"/>
    <lineage>
        <taxon>Eukaryota</taxon>
        <taxon>Metazoa</taxon>
        <taxon>Chordata</taxon>
        <taxon>Craniata</taxon>
        <taxon>Vertebrata</taxon>
        <taxon>Euteleostomi</taxon>
        <taxon>Mammalia</taxon>
        <taxon>Eutheria</taxon>
        <taxon>Laurasiatheria</taxon>
        <taxon>Artiodactyla</taxon>
        <taxon>Ruminantia</taxon>
        <taxon>Pecora</taxon>
        <taxon>Bovidae</taxon>
        <taxon>Caprinae</taxon>
        <taxon>Ovis</taxon>
    </lineage>
</organism>
<keyword evidence="9" id="KW-0275">Fatty acid biosynthesis</keyword>
<dbReference type="PROSITE" id="PS50255">
    <property type="entry name" value="CYTOCHROME_B5_2"/>
    <property type="match status" value="1"/>
</dbReference>
<keyword evidence="6" id="KW-0276">Fatty acid metabolism</keyword>
<proteinExistence type="predicted"/>
<comment type="pathway">
    <text evidence="2">Lipid metabolism; polyunsaturated fatty acid biosynthesis.</text>
</comment>